<comment type="caution">
    <text evidence="1">The sequence shown here is derived from an EMBL/GenBank/DDBJ whole genome shotgun (WGS) entry which is preliminary data.</text>
</comment>
<organism evidence="1">
    <name type="scientific">bioreactor metagenome</name>
    <dbReference type="NCBI Taxonomy" id="1076179"/>
    <lineage>
        <taxon>unclassified sequences</taxon>
        <taxon>metagenomes</taxon>
        <taxon>ecological metagenomes</taxon>
    </lineage>
</organism>
<protein>
    <submittedName>
        <fullName evidence="1">Uncharacterized protein</fullName>
    </submittedName>
</protein>
<proteinExistence type="predicted"/>
<name>A0A645C426_9ZZZZ</name>
<reference evidence="1" key="1">
    <citation type="submission" date="2019-08" db="EMBL/GenBank/DDBJ databases">
        <authorList>
            <person name="Kucharzyk K."/>
            <person name="Murdoch R.W."/>
            <person name="Higgins S."/>
            <person name="Loffler F."/>
        </authorList>
    </citation>
    <scope>NUCLEOTIDE SEQUENCE</scope>
</reference>
<accession>A0A645C426</accession>
<sequence length="56" mass="5934">MFGVAVEFIEDFLLVNLFNARSVVFDAVAQCGECFVIAEGHFNDATGGGVLHGIAD</sequence>
<dbReference type="AlphaFoldDB" id="A0A645C426"/>
<evidence type="ECO:0000313" key="1">
    <source>
        <dbReference type="EMBL" id="MPM72389.1"/>
    </source>
</evidence>
<dbReference type="EMBL" id="VSSQ01024714">
    <property type="protein sequence ID" value="MPM72389.1"/>
    <property type="molecule type" value="Genomic_DNA"/>
</dbReference>
<gene>
    <name evidence="1" type="ORF">SDC9_119364</name>
</gene>